<gene>
    <name evidence="2" type="ORF">AAH991_38810</name>
</gene>
<dbReference type="PANTHER" id="PTHR43162">
    <property type="match status" value="1"/>
</dbReference>
<evidence type="ECO:0000313" key="3">
    <source>
        <dbReference type="Proteomes" id="UP001447516"/>
    </source>
</evidence>
<dbReference type="PANTHER" id="PTHR43162:SF1">
    <property type="entry name" value="PRESTALK A DIFFERENTIATION PROTEIN A"/>
    <property type="match status" value="1"/>
</dbReference>
<accession>A0ABV0B0S4</accession>
<feature type="domain" description="NmrA-like" evidence="1">
    <location>
        <begin position="37"/>
        <end position="236"/>
    </location>
</feature>
<evidence type="ECO:0000259" key="1">
    <source>
        <dbReference type="Pfam" id="PF05368"/>
    </source>
</evidence>
<keyword evidence="3" id="KW-1185">Reference proteome</keyword>
<evidence type="ECO:0000313" key="2">
    <source>
        <dbReference type="EMBL" id="MEN3541118.1"/>
    </source>
</evidence>
<comment type="caution">
    <text evidence="2">The sequence shown here is derived from an EMBL/GenBank/DDBJ whole genome shotgun (WGS) entry which is preliminary data.</text>
</comment>
<dbReference type="RefSeq" id="WP_346230949.1">
    <property type="nucleotide sequence ID" value="NZ_JBDJAW010000075.1"/>
</dbReference>
<dbReference type="SUPFAM" id="SSF51735">
    <property type="entry name" value="NAD(P)-binding Rossmann-fold domains"/>
    <property type="match status" value="1"/>
</dbReference>
<reference evidence="2 3" key="1">
    <citation type="submission" date="2024-05" db="EMBL/GenBank/DDBJ databases">
        <title>Microbispora sp.ZYX-F-249.</title>
        <authorList>
            <person name="Xie H."/>
        </authorList>
    </citation>
    <scope>NUCLEOTIDE SEQUENCE [LARGE SCALE GENOMIC DNA]</scope>
    <source>
        <strain evidence="2 3">ZYX-F-249</strain>
    </source>
</reference>
<dbReference type="InterPro" id="IPR008030">
    <property type="entry name" value="NmrA-like"/>
</dbReference>
<proteinExistence type="predicted"/>
<sequence>MTRTIIAVHGATGTQGSPVVRRLRALGHQVRPLNSASADLADAASLAAAYKGADAVVVQLPQVFGEIALRHAASVLAAVCEAAVSRVVFNPGMPLPPDPVGVPFVDARVLLARELPARVEAASVIGPAGPYLENLVQPWSARRVREHGELVYPLPAEAPVPWSALDDLAEAVGEALAAAEPPARLVVTGPEEVTGDRLAAAAASAAGRPVRYLWVEPAEYARLITPVVGREAAEGIAGFYSPAAAAAPPPIPERWLHRGTTTVERWAARQAWR</sequence>
<dbReference type="Pfam" id="PF05368">
    <property type="entry name" value="NmrA"/>
    <property type="match status" value="1"/>
</dbReference>
<protein>
    <recommendedName>
        <fullName evidence="1">NmrA-like domain-containing protein</fullName>
    </recommendedName>
</protein>
<dbReference type="InterPro" id="IPR036291">
    <property type="entry name" value="NAD(P)-bd_dom_sf"/>
</dbReference>
<dbReference type="InterPro" id="IPR051604">
    <property type="entry name" value="Ergot_Alk_Oxidoreductase"/>
</dbReference>
<dbReference type="Gene3D" id="3.40.50.720">
    <property type="entry name" value="NAD(P)-binding Rossmann-like Domain"/>
    <property type="match status" value="1"/>
</dbReference>
<organism evidence="2 3">
    <name type="scientific">Microbispora maris</name>
    <dbReference type="NCBI Taxonomy" id="3144104"/>
    <lineage>
        <taxon>Bacteria</taxon>
        <taxon>Bacillati</taxon>
        <taxon>Actinomycetota</taxon>
        <taxon>Actinomycetes</taxon>
        <taxon>Streptosporangiales</taxon>
        <taxon>Streptosporangiaceae</taxon>
        <taxon>Microbispora</taxon>
    </lineage>
</organism>
<name>A0ABV0B0S4_9ACTN</name>
<dbReference type="Proteomes" id="UP001447516">
    <property type="component" value="Unassembled WGS sequence"/>
</dbReference>
<dbReference type="EMBL" id="JBDJAW010000075">
    <property type="protein sequence ID" value="MEN3541118.1"/>
    <property type="molecule type" value="Genomic_DNA"/>
</dbReference>